<dbReference type="HOGENOM" id="CLU_1188786_0_0_0"/>
<evidence type="ECO:0000313" key="1">
    <source>
        <dbReference type="EMBL" id="BAM07559.1"/>
    </source>
</evidence>
<dbReference type="RefSeq" id="WP_014450043.1">
    <property type="nucleotide sequence ID" value="NC_017094.1"/>
</dbReference>
<reference evidence="1 2" key="1">
    <citation type="journal article" date="2012" name="J. Bacteriol.">
        <title>Complete Genome Sequence of Leptospirillum ferrooxidans Strain C2-3, Isolated from a Fresh Volcanic Ash Deposit on the Island of Miyake, Japan.</title>
        <authorList>
            <person name="Fujimura R."/>
            <person name="Sato Y."/>
            <person name="Nishizawa T."/>
            <person name="Oshima K."/>
            <person name="Kim S.-W."/>
            <person name="Hattori M."/>
            <person name="Kamijo T."/>
            <person name="Ohta H."/>
        </authorList>
    </citation>
    <scope>NUCLEOTIDE SEQUENCE [LARGE SCALE GENOMIC DNA]</scope>
    <source>
        <strain evidence="1 2">C2-3</strain>
    </source>
</reference>
<dbReference type="OrthoDB" id="9812170at2"/>
<dbReference type="EMBL" id="AP012342">
    <property type="protein sequence ID" value="BAM07559.1"/>
    <property type="molecule type" value="Genomic_DNA"/>
</dbReference>
<reference evidence="2" key="2">
    <citation type="submission" date="2012-03" db="EMBL/GenBank/DDBJ databases">
        <title>The complete genome sequence of the pioneer microbe on fresh volcanic deposit, Leptospirillum ferrooxidans strain C2-3.</title>
        <authorList>
            <person name="Fujimura R."/>
            <person name="Sato Y."/>
            <person name="Nishizawa T."/>
            <person name="Nanba K."/>
            <person name="Oshima K."/>
            <person name="Hattori M."/>
            <person name="Kamijo T."/>
            <person name="Ohta H."/>
        </authorList>
    </citation>
    <scope>NUCLEOTIDE SEQUENCE [LARGE SCALE GENOMIC DNA]</scope>
    <source>
        <strain evidence="2">C2-3</strain>
    </source>
</reference>
<protein>
    <submittedName>
        <fullName evidence="1">Uncharacterized protein</fullName>
    </submittedName>
</protein>
<dbReference type="AlphaFoldDB" id="I0IQL0"/>
<proteinExistence type="predicted"/>
<dbReference type="STRING" id="1162668.LFE_1881"/>
<keyword evidence="2" id="KW-1185">Reference proteome</keyword>
<gene>
    <name evidence="1" type="ordered locus">LFE_1881</name>
</gene>
<accession>I0IQL0</accession>
<name>I0IQL0_LEPFC</name>
<dbReference type="KEGG" id="lfc:LFE_1881"/>
<dbReference type="Proteomes" id="UP000007382">
    <property type="component" value="Chromosome"/>
</dbReference>
<evidence type="ECO:0000313" key="2">
    <source>
        <dbReference type="Proteomes" id="UP000007382"/>
    </source>
</evidence>
<sequence length="199" mass="22817">MLAVLCLFQTRALAAEVRYFPVGAMTRVYSGLGNNVRIKEIQKPLGMKDGRIVIEISREISYVNFPKRKIVATYGVNPKTGRVVQLTSSSAFGDHVWTFHPPLLIYRLPFKKGESWDVQDGQNRSHSKVWGKVRVVLPFGTMTCWVVEKVITYDLIRRKSPQILYDYYEPSLGWVAEGAWASDGKWHWSRKLLSVKRPS</sequence>
<organism evidence="1 2">
    <name type="scientific">Leptospirillum ferrooxidans (strain C2-3)</name>
    <dbReference type="NCBI Taxonomy" id="1162668"/>
    <lineage>
        <taxon>Bacteria</taxon>
        <taxon>Pseudomonadati</taxon>
        <taxon>Nitrospirota</taxon>
        <taxon>Nitrospiria</taxon>
        <taxon>Nitrospirales</taxon>
        <taxon>Nitrospiraceae</taxon>
        <taxon>Leptospirillum</taxon>
    </lineage>
</organism>
<dbReference type="PATRIC" id="fig|1162668.3.peg.2237"/>